<comment type="similarity">
    <text evidence="1">Belongs to the UPF0502 family.</text>
</comment>
<dbReference type="RefSeq" id="WP_149075549.1">
    <property type="nucleotide sequence ID" value="NZ_CP043329.1"/>
</dbReference>
<evidence type="ECO:0000313" key="4">
    <source>
        <dbReference type="Proteomes" id="UP000323653"/>
    </source>
</evidence>
<name>A0A5C0VPP6_9SPHI</name>
<sequence>MSNSQTLPILNAEEIRVLGALMEKSKTTPDYYPMTLNALTAACNQKTSRKPVVAYDEETVVMTLDSLKKKGLISTATGGGSRTVKYKHNFAIVFPVVPQEVALICLLFLRGPQTPGELNTNSGRLYEFESIEDVQQTLEKLATEEPAYVVQLPKRAGQKEARYAHLFADVVLDEDDDLPEEPARKSVGELEARLAKVEDELAELKAAFDKLMKELMDSYSVVSSYK</sequence>
<dbReference type="PANTHER" id="PTHR38768">
    <property type="entry name" value="UPF0502 PROTEIN YCEH"/>
    <property type="match status" value="1"/>
</dbReference>
<dbReference type="KEGG" id="pej:FYC62_15200"/>
<dbReference type="Pfam" id="PF04337">
    <property type="entry name" value="DUF480"/>
    <property type="match status" value="1"/>
</dbReference>
<dbReference type="PANTHER" id="PTHR38768:SF1">
    <property type="entry name" value="UPF0502 PROTEIN YCEH"/>
    <property type="match status" value="1"/>
</dbReference>
<dbReference type="EMBL" id="CP043329">
    <property type="protein sequence ID" value="QEK52864.1"/>
    <property type="molecule type" value="Genomic_DNA"/>
</dbReference>
<dbReference type="Gene3D" id="1.10.10.10">
    <property type="entry name" value="Winged helix-like DNA-binding domain superfamily/Winged helix DNA-binding domain"/>
    <property type="match status" value="2"/>
</dbReference>
<feature type="coiled-coil region" evidence="2">
    <location>
        <begin position="187"/>
        <end position="214"/>
    </location>
</feature>
<proteinExistence type="inferred from homology"/>
<gene>
    <name evidence="3" type="ORF">FYC62_15200</name>
</gene>
<evidence type="ECO:0000256" key="2">
    <source>
        <dbReference type="SAM" id="Coils"/>
    </source>
</evidence>
<reference evidence="3 4" key="1">
    <citation type="submission" date="2019-08" db="EMBL/GenBank/DDBJ databases">
        <title>Pedobacter sp. nov., isolated from Han river, South Korea.</title>
        <authorList>
            <person name="Lee D.-H."/>
            <person name="Kim Y.-S."/>
            <person name="Hwang E.-M."/>
            <person name="Le Tran T.C."/>
            <person name="Cha C.-J."/>
        </authorList>
    </citation>
    <scope>NUCLEOTIDE SEQUENCE [LARGE SCALE GENOMIC DNA]</scope>
    <source>
        <strain evidence="3 4">CJ43</strain>
    </source>
</reference>
<dbReference type="InterPro" id="IPR007432">
    <property type="entry name" value="DUF480"/>
</dbReference>
<keyword evidence="2" id="KW-0175">Coiled coil</keyword>
<accession>A0A5C0VPP6</accession>
<evidence type="ECO:0000313" key="3">
    <source>
        <dbReference type="EMBL" id="QEK52864.1"/>
    </source>
</evidence>
<dbReference type="SUPFAM" id="SSF46785">
    <property type="entry name" value="Winged helix' DNA-binding domain"/>
    <property type="match status" value="2"/>
</dbReference>
<dbReference type="HAMAP" id="MF_01584">
    <property type="entry name" value="UPF0502"/>
    <property type="match status" value="1"/>
</dbReference>
<organism evidence="3 4">
    <name type="scientific">Pedobacter aquae</name>
    <dbReference type="NCBI Taxonomy" id="2605747"/>
    <lineage>
        <taxon>Bacteria</taxon>
        <taxon>Pseudomonadati</taxon>
        <taxon>Bacteroidota</taxon>
        <taxon>Sphingobacteriia</taxon>
        <taxon>Sphingobacteriales</taxon>
        <taxon>Sphingobacteriaceae</taxon>
        <taxon>Pedobacter</taxon>
    </lineage>
</organism>
<protein>
    <submittedName>
        <fullName evidence="3">DUF480 domain-containing protein</fullName>
    </submittedName>
</protein>
<dbReference type="InterPro" id="IPR036390">
    <property type="entry name" value="WH_DNA-bd_sf"/>
</dbReference>
<dbReference type="AlphaFoldDB" id="A0A5C0VPP6"/>
<dbReference type="Proteomes" id="UP000323653">
    <property type="component" value="Chromosome"/>
</dbReference>
<keyword evidence="4" id="KW-1185">Reference proteome</keyword>
<dbReference type="InterPro" id="IPR036388">
    <property type="entry name" value="WH-like_DNA-bd_sf"/>
</dbReference>
<evidence type="ECO:0000256" key="1">
    <source>
        <dbReference type="HAMAP-Rule" id="MF_01584"/>
    </source>
</evidence>